<gene>
    <name evidence="1" type="ORF">PRZ48_005383</name>
</gene>
<name>A0ABR0ES93_ZASCE</name>
<accession>A0ABR0ES93</accession>
<dbReference type="Proteomes" id="UP001305779">
    <property type="component" value="Unassembled WGS sequence"/>
</dbReference>
<sequence length="84" mass="9766">MTAASVLSSSYTVRASSEAIVDFNTFLTAVHAGFKALLREYETLRVKWVKTEEDNRLLYDIIKDHGLEKEVERRKKMEKKEKTD</sequence>
<organism evidence="1 2">
    <name type="scientific">Zasmidium cellare</name>
    <name type="common">Wine cellar mold</name>
    <name type="synonym">Racodium cellare</name>
    <dbReference type="NCBI Taxonomy" id="395010"/>
    <lineage>
        <taxon>Eukaryota</taxon>
        <taxon>Fungi</taxon>
        <taxon>Dikarya</taxon>
        <taxon>Ascomycota</taxon>
        <taxon>Pezizomycotina</taxon>
        <taxon>Dothideomycetes</taxon>
        <taxon>Dothideomycetidae</taxon>
        <taxon>Mycosphaerellales</taxon>
        <taxon>Mycosphaerellaceae</taxon>
        <taxon>Zasmidium</taxon>
    </lineage>
</organism>
<comment type="caution">
    <text evidence="1">The sequence shown here is derived from an EMBL/GenBank/DDBJ whole genome shotgun (WGS) entry which is preliminary data.</text>
</comment>
<dbReference type="EMBL" id="JAXOVC010000003">
    <property type="protein sequence ID" value="KAK4504467.1"/>
    <property type="molecule type" value="Genomic_DNA"/>
</dbReference>
<evidence type="ECO:0000313" key="1">
    <source>
        <dbReference type="EMBL" id="KAK4504467.1"/>
    </source>
</evidence>
<keyword evidence="2" id="KW-1185">Reference proteome</keyword>
<protein>
    <submittedName>
        <fullName evidence="1">Uncharacterized protein</fullName>
    </submittedName>
</protein>
<reference evidence="1 2" key="1">
    <citation type="journal article" date="2023" name="G3 (Bethesda)">
        <title>A chromosome-level genome assembly of Zasmidium syzygii isolated from banana leaves.</title>
        <authorList>
            <person name="van Westerhoven A.C."/>
            <person name="Mehrabi R."/>
            <person name="Talebi R."/>
            <person name="Steentjes M.B.F."/>
            <person name="Corcolon B."/>
            <person name="Chong P.A."/>
            <person name="Kema G.H.J."/>
            <person name="Seidl M.F."/>
        </authorList>
    </citation>
    <scope>NUCLEOTIDE SEQUENCE [LARGE SCALE GENOMIC DNA]</scope>
    <source>
        <strain evidence="1 2">P124</strain>
    </source>
</reference>
<proteinExistence type="predicted"/>
<evidence type="ECO:0000313" key="2">
    <source>
        <dbReference type="Proteomes" id="UP001305779"/>
    </source>
</evidence>